<dbReference type="GO" id="GO:0046872">
    <property type="term" value="F:metal ion binding"/>
    <property type="evidence" value="ECO:0007669"/>
    <property type="project" value="UniProtKB-KW"/>
</dbReference>
<keyword evidence="1" id="KW-0245">EGF-like domain</keyword>
<dbReference type="PANTHER" id="PTHR10127">
    <property type="entry name" value="DISCOIDIN, CUB, EGF, LAMININ , AND ZINC METALLOPROTEASE DOMAIN CONTAINING"/>
    <property type="match status" value="1"/>
</dbReference>
<keyword evidence="3" id="KW-0862">Zinc</keyword>
<dbReference type="SUPFAM" id="SSF55486">
    <property type="entry name" value="Metalloproteases ('zincins'), catalytic domain"/>
    <property type="match status" value="1"/>
</dbReference>
<dbReference type="AlphaFoldDB" id="A0A0N5C0B2"/>
<dbReference type="InterPro" id="IPR035914">
    <property type="entry name" value="Sperma_CUB_dom_sf"/>
</dbReference>
<dbReference type="InterPro" id="IPR024079">
    <property type="entry name" value="MetalloPept_cat_dom_sf"/>
</dbReference>
<accession>A0A0N5C0B2</accession>
<evidence type="ECO:0000313" key="7">
    <source>
        <dbReference type="WBParaSite" id="SPAL_0001144100.1"/>
    </source>
</evidence>
<dbReference type="InterPro" id="IPR001506">
    <property type="entry name" value="Peptidase_M12A"/>
</dbReference>
<dbReference type="WBParaSite" id="SPAL_0001144100.1">
    <property type="protein sequence ID" value="SPAL_0001144100.1"/>
    <property type="gene ID" value="SPAL_0001144100"/>
</dbReference>
<keyword evidence="2" id="KW-0479">Metal-binding</keyword>
<reference evidence="7" key="1">
    <citation type="submission" date="2017-02" db="UniProtKB">
        <authorList>
            <consortium name="WormBaseParasite"/>
        </authorList>
    </citation>
    <scope>IDENTIFICATION</scope>
</reference>
<keyword evidence="4" id="KW-0482">Metalloprotease</keyword>
<evidence type="ECO:0000256" key="2">
    <source>
        <dbReference type="ARBA" id="ARBA00022723"/>
    </source>
</evidence>
<evidence type="ECO:0000256" key="3">
    <source>
        <dbReference type="ARBA" id="ARBA00022833"/>
    </source>
</evidence>
<dbReference type="InterPro" id="IPR000742">
    <property type="entry name" value="EGF"/>
</dbReference>
<organism evidence="6 7">
    <name type="scientific">Strongyloides papillosus</name>
    <name type="common">Intestinal threadworm</name>
    <dbReference type="NCBI Taxonomy" id="174720"/>
    <lineage>
        <taxon>Eukaryota</taxon>
        <taxon>Metazoa</taxon>
        <taxon>Ecdysozoa</taxon>
        <taxon>Nematoda</taxon>
        <taxon>Chromadorea</taxon>
        <taxon>Rhabditida</taxon>
        <taxon>Tylenchina</taxon>
        <taxon>Panagrolaimomorpha</taxon>
        <taxon>Strongyloidoidea</taxon>
        <taxon>Strongyloididae</taxon>
        <taxon>Strongyloides</taxon>
    </lineage>
</organism>
<keyword evidence="4" id="KW-0378">Hydrolase</keyword>
<protein>
    <submittedName>
        <fullName evidence="7">Astacin domain-containing protein</fullName>
    </submittedName>
</protein>
<sequence>MLVLLKPSSKRMGNSSHLQSFYIFLNAHAHRPKNHKYAFNVSYCIDKKTEGISESNIKSGLELISNRSCIKFSYNATCYNDKKHCTKTSTSVCEKWETNEKKCIDCKKTYENCTAKCTDCLKCKKYKKKSYCDKCNECKRKCKDCSKECEKKCVKSTKKYSTKCANVTLPFIRFFYDKNKKNSDFNFNGSTSLWKENVYNMEIDVSCNKKPGCIAKKVLMFLGLIPTVRRKDRDIYITVNYRNIYSKYQIYYDKLYDVPLYTYYEYSSIAHYADNYRNSSSKRTFDLKRLSDNGIKLTGQEIRPTFLDLEWLHTAYCKNKFAPTIKCEKGFPKSDGSETCVCPTGFTGKTCKDLQYQNKISCPDKVIHVDDKSGKKELNFNEKRNCTVQLIAPSEKRIRINVDTMECVNNNPCFEDDCLQIKYRPSMTNTDLCLCGTLKNFSISTLGNKALIQYMGKRSKDHAYISYWLE</sequence>
<evidence type="ECO:0000256" key="1">
    <source>
        <dbReference type="ARBA" id="ARBA00022536"/>
    </source>
</evidence>
<proteinExistence type="predicted"/>
<keyword evidence="6" id="KW-1185">Reference proteome</keyword>
<keyword evidence="4" id="KW-0645">Protease</keyword>
<dbReference type="PANTHER" id="PTHR10127:SF850">
    <property type="entry name" value="METALLOENDOPEPTIDASE"/>
    <property type="match status" value="1"/>
</dbReference>
<dbReference type="GO" id="GO:0004222">
    <property type="term" value="F:metalloendopeptidase activity"/>
    <property type="evidence" value="ECO:0007669"/>
    <property type="project" value="InterPro"/>
</dbReference>
<dbReference type="Gene3D" id="3.40.390.10">
    <property type="entry name" value="Collagenase (Catalytic Domain)"/>
    <property type="match status" value="1"/>
</dbReference>
<dbReference type="Proteomes" id="UP000046392">
    <property type="component" value="Unplaced"/>
</dbReference>
<dbReference type="PROSITE" id="PS01186">
    <property type="entry name" value="EGF_2"/>
    <property type="match status" value="1"/>
</dbReference>
<dbReference type="GO" id="GO:0006508">
    <property type="term" value="P:proteolysis"/>
    <property type="evidence" value="ECO:0007669"/>
    <property type="project" value="InterPro"/>
</dbReference>
<dbReference type="Pfam" id="PF01400">
    <property type="entry name" value="Astacin"/>
    <property type="match status" value="1"/>
</dbReference>
<evidence type="ECO:0000256" key="4">
    <source>
        <dbReference type="ARBA" id="ARBA00023049"/>
    </source>
</evidence>
<dbReference type="Gene3D" id="2.60.120.290">
    <property type="entry name" value="Spermadhesin, CUB domain"/>
    <property type="match status" value="1"/>
</dbReference>
<evidence type="ECO:0000259" key="5">
    <source>
        <dbReference type="PROSITE" id="PS01186"/>
    </source>
</evidence>
<name>A0A0N5C0B2_STREA</name>
<evidence type="ECO:0000313" key="6">
    <source>
        <dbReference type="Proteomes" id="UP000046392"/>
    </source>
</evidence>
<feature type="domain" description="EGF-like" evidence="5">
    <location>
        <begin position="340"/>
        <end position="351"/>
    </location>
</feature>